<comment type="caution">
    <text evidence="2">The sequence shown here is derived from an EMBL/GenBank/DDBJ whole genome shotgun (WGS) entry which is preliminary data.</text>
</comment>
<accession>A0A431EE86</accession>
<gene>
    <name evidence="2" type="ORF">C3H57_04135</name>
    <name evidence="1" type="ORF">C3I27_03325</name>
</gene>
<name>A0A431EE86_CAMJU</name>
<dbReference type="EMBL" id="PQZD01000003">
    <property type="protein sequence ID" value="RTI48457.1"/>
    <property type="molecule type" value="Genomic_DNA"/>
</dbReference>
<reference evidence="2 3" key="2">
    <citation type="journal article" date="2019" name="Appl. Environ. Microbiol.">
        <title>Population genetics and characterization of Campylobacter jejuni isolates in western jackdaws and game birds in Finland.</title>
        <authorList>
            <person name="Kovanen S."/>
            <person name="Rossi M."/>
            <person name="Pohja-Mykra M."/>
            <person name="Nieminen T."/>
            <person name="Raunio-Saarnisto M."/>
            <person name="Sauvala M."/>
            <person name="Fredriksson-Ahomaa M."/>
            <person name="Hanninen M.L."/>
            <person name="Kivisto R."/>
        </authorList>
    </citation>
    <scope>NUCLEOTIDE SEQUENCE [LARGE SCALE GENOMIC DNA]</scope>
    <source>
        <strain evidence="2 3">CB313</strain>
        <strain evidence="1">SO-26</strain>
    </source>
</reference>
<evidence type="ECO:0000313" key="3">
    <source>
        <dbReference type="Proteomes" id="UP000288507"/>
    </source>
</evidence>
<reference evidence="1" key="1">
    <citation type="submission" date="2018-01" db="EMBL/GenBank/DDBJ databases">
        <authorList>
            <person name="Kovanen S."/>
            <person name="Nieminen T."/>
            <person name="Pohja-Mykra M."/>
            <person name="Raunio-Saarnisto M."/>
            <person name="Sauvala M."/>
            <person name="Fredriksson-Ahomaa M."/>
            <person name="Hanninen M.-L."/>
            <person name="Kivisto R."/>
        </authorList>
    </citation>
    <scope>NUCLEOTIDE SEQUENCE</scope>
    <source>
        <strain evidence="1">SO-26</strain>
    </source>
</reference>
<dbReference type="Proteomes" id="UP000287197">
    <property type="component" value="Unassembled WGS sequence"/>
</dbReference>
<evidence type="ECO:0000313" key="2">
    <source>
        <dbReference type="EMBL" id="RTJ79564.1"/>
    </source>
</evidence>
<proteinExistence type="predicted"/>
<sequence length="181" mass="21196">MTKQQVKDYCAVSTPFEESEISDAILEQVIMKSLMTLNRYNPKIIRGNNSLMERPEYRCRNIRPLRAYYDQYDHSNPYSLSTVEVLKAGGAQGFFIYYAIDWLLEDVDEDLPLETVVNTNAKFFFYELLSTYTYLYCSNRRRSATMSELPFDLHGDEFHNEGKEKLDQLIKDMTVAFMNAI</sequence>
<dbReference type="EMBL" id="PRBV01000005">
    <property type="protein sequence ID" value="RTJ79564.1"/>
    <property type="molecule type" value="Genomic_DNA"/>
</dbReference>
<dbReference type="AlphaFoldDB" id="A0A431EE86"/>
<dbReference type="RefSeq" id="WP_126232123.1">
    <property type="nucleotide sequence ID" value="NZ_PQZD01000003.1"/>
</dbReference>
<protein>
    <submittedName>
        <fullName evidence="2">Uncharacterized protein</fullName>
    </submittedName>
</protein>
<organism evidence="2 3">
    <name type="scientific">Campylobacter jejuni</name>
    <dbReference type="NCBI Taxonomy" id="197"/>
    <lineage>
        <taxon>Bacteria</taxon>
        <taxon>Pseudomonadati</taxon>
        <taxon>Campylobacterota</taxon>
        <taxon>Epsilonproteobacteria</taxon>
        <taxon>Campylobacterales</taxon>
        <taxon>Campylobacteraceae</taxon>
        <taxon>Campylobacter</taxon>
    </lineage>
</organism>
<dbReference type="Proteomes" id="UP000288507">
    <property type="component" value="Unassembled WGS sequence"/>
</dbReference>
<evidence type="ECO:0000313" key="1">
    <source>
        <dbReference type="EMBL" id="RTI48457.1"/>
    </source>
</evidence>